<evidence type="ECO:0000256" key="2">
    <source>
        <dbReference type="ARBA" id="ARBA00023134"/>
    </source>
</evidence>
<organism evidence="3 4">
    <name type="scientific">Streptomyces althioticus subsp. attaecolombicae</name>
    <dbReference type="NCBI Taxonomy" id="3075534"/>
    <lineage>
        <taxon>Bacteria</taxon>
        <taxon>Bacillati</taxon>
        <taxon>Actinomycetota</taxon>
        <taxon>Actinomycetes</taxon>
        <taxon>Kitasatosporales</taxon>
        <taxon>Streptomycetaceae</taxon>
        <taxon>Streptomyces</taxon>
        <taxon>Streptomyces althioticus group</taxon>
    </lineage>
</organism>
<dbReference type="EMBL" id="JAVSGH010000031">
    <property type="protein sequence ID" value="MDT3727494.1"/>
    <property type="molecule type" value="Genomic_DNA"/>
</dbReference>
<accession>A0ABU3I6T1</accession>
<name>A0ABU3I6T1_9ACTN</name>
<evidence type="ECO:0000313" key="4">
    <source>
        <dbReference type="Proteomes" id="UP001181313"/>
    </source>
</evidence>
<reference evidence="3" key="1">
    <citation type="submission" date="2024-05" db="EMBL/GenBank/DDBJ databases">
        <title>30 novel species of actinomycetes from the DSMZ collection.</title>
        <authorList>
            <person name="Nouioui I."/>
        </authorList>
    </citation>
    <scope>NUCLEOTIDE SEQUENCE</scope>
    <source>
        <strain evidence="3">DSM 41972</strain>
    </source>
</reference>
<dbReference type="Proteomes" id="UP001181313">
    <property type="component" value="Unassembled WGS sequence"/>
</dbReference>
<dbReference type="Pfam" id="PF08713">
    <property type="entry name" value="DNA_alkylation"/>
    <property type="match status" value="1"/>
</dbReference>
<dbReference type="InterPro" id="IPR009001">
    <property type="entry name" value="Transl_elong_EF1A/Init_IF2_C"/>
</dbReference>
<dbReference type="Gene3D" id="2.40.30.10">
    <property type="entry name" value="Translation factors"/>
    <property type="match status" value="1"/>
</dbReference>
<keyword evidence="1" id="KW-0547">Nucleotide-binding</keyword>
<dbReference type="RefSeq" id="WP_093550049.1">
    <property type="nucleotide sequence ID" value="NZ_JAVSGH010000031.1"/>
</dbReference>
<dbReference type="CDD" id="cd07064">
    <property type="entry name" value="AlkD_like_1"/>
    <property type="match status" value="1"/>
</dbReference>
<proteinExistence type="predicted"/>
<keyword evidence="4" id="KW-1185">Reference proteome</keyword>
<evidence type="ECO:0000256" key="1">
    <source>
        <dbReference type="ARBA" id="ARBA00022741"/>
    </source>
</evidence>
<sequence>MRATEDGPPPRVPDSRLADTVVERLVAAYASAADPAAADAMRAYMKGVAPFLGLKTPVCRALSRTVEAGLPRPSEADCAAIALRCWQLPEREYHYFAADHLRRHVRRCSSGFLPVTRYLVTTVPWWDTVDLLAAHVVGALVAADPALTAEMDRWSADDDKWLVRTALLHQLRYRERTDAERLFGYCLRQSGHPDFFVRKAIGWALREYAKTDPDAVRGFAAREGDRFAPLSTGYRPQFHIRTADVVGNVDLGEAVVARPGDTVTVTVELGRDVPLEPGLGFAVREGGRTVGAGTVTEAL</sequence>
<dbReference type="SUPFAM" id="SSF50465">
    <property type="entry name" value="EF-Tu/eEF-1alpha/eIF2-gamma C-terminal domain"/>
    <property type="match status" value="1"/>
</dbReference>
<evidence type="ECO:0000313" key="3">
    <source>
        <dbReference type="EMBL" id="MDT3727494.1"/>
    </source>
</evidence>
<dbReference type="Gene3D" id="1.25.10.90">
    <property type="match status" value="1"/>
</dbReference>
<gene>
    <name evidence="3" type="ORF">ROS62_22480</name>
</gene>
<dbReference type="InterPro" id="IPR016024">
    <property type="entry name" value="ARM-type_fold"/>
</dbReference>
<dbReference type="PANTHER" id="PTHR34070">
    <property type="entry name" value="ARMADILLO-TYPE FOLD"/>
    <property type="match status" value="1"/>
</dbReference>
<comment type="caution">
    <text evidence="3">The sequence shown here is derived from an EMBL/GenBank/DDBJ whole genome shotgun (WGS) entry which is preliminary data.</text>
</comment>
<dbReference type="SUPFAM" id="SSF48371">
    <property type="entry name" value="ARM repeat"/>
    <property type="match status" value="1"/>
</dbReference>
<keyword evidence="2" id="KW-0342">GTP-binding</keyword>
<dbReference type="InterPro" id="IPR014825">
    <property type="entry name" value="DNA_alkylation"/>
</dbReference>
<dbReference type="PANTHER" id="PTHR34070:SF1">
    <property type="entry name" value="DNA ALKYLATION REPAIR PROTEIN"/>
    <property type="match status" value="1"/>
</dbReference>
<protein>
    <submittedName>
        <fullName evidence="3">DNA alkylation repair protein</fullName>
    </submittedName>
</protein>